<evidence type="ECO:0000313" key="1">
    <source>
        <dbReference type="EMBL" id="AFZ24024.1"/>
    </source>
</evidence>
<accession>K9WW28</accession>
<sequence length="410" mass="47668">MIYNEDTLLGDPDNKKVLEDYREKVIDREFKLDPTVEENLDFIFNGHPDVGVIKEVFVTAGTNNIRVIRKTKWLIDELIPLMENWEASLRNQVIKNSIVINLAKLDTEFRQRFSITIDTILPSRNSSKSKDTDNKTFERERQAIQQKYYLGYSDLEEIDELIIQLVDTPLSKSAELEFSKKGDILNQREQNTQIIQKFHNISELCSSSFADNEEEIMNQIITFLEEHHLDLSISQFEQIQTTASFLERDRDIDKYEKSLLEHILKTLKLDNFNDLDAMRAKLFKYPELEAHLEDKKDEYQQSLDIPTALRNIINRDSESISSRLGADIEFLNSLSVEEYSKWLQEGHPNLGLIVKMSLKLDNLPASKKLEQAIRILAQKTKLNKIRAKSLYNIDIDNPSNTNEPNTNEPD</sequence>
<keyword evidence="2" id="KW-1185">Reference proteome</keyword>
<dbReference type="RefSeq" id="WP_015207280.1">
    <property type="nucleotide sequence ID" value="NC_019757.1"/>
</dbReference>
<dbReference type="AlphaFoldDB" id="K9WW28"/>
<dbReference type="Proteomes" id="UP000010475">
    <property type="component" value="Chromosome"/>
</dbReference>
<protein>
    <submittedName>
        <fullName evidence="1">Uncharacterized protein</fullName>
    </submittedName>
</protein>
<dbReference type="eggNOG" id="COG4928">
    <property type="taxonomic scope" value="Bacteria"/>
</dbReference>
<reference evidence="1 2" key="1">
    <citation type="submission" date="2012-06" db="EMBL/GenBank/DDBJ databases">
        <title>Finished chromosome of genome of Cylindrospermum stagnale PCC 7417.</title>
        <authorList>
            <consortium name="US DOE Joint Genome Institute"/>
            <person name="Gugger M."/>
            <person name="Coursin T."/>
            <person name="Rippka R."/>
            <person name="Tandeau De Marsac N."/>
            <person name="Huntemann M."/>
            <person name="Wei C.-L."/>
            <person name="Han J."/>
            <person name="Detter J.C."/>
            <person name="Han C."/>
            <person name="Tapia R."/>
            <person name="Chen A."/>
            <person name="Kyrpides N."/>
            <person name="Mavromatis K."/>
            <person name="Markowitz V."/>
            <person name="Szeto E."/>
            <person name="Ivanova N."/>
            <person name="Pagani I."/>
            <person name="Pati A."/>
            <person name="Goodwin L."/>
            <person name="Nordberg H.P."/>
            <person name="Cantor M.N."/>
            <person name="Hua S.X."/>
            <person name="Woyke T."/>
            <person name="Kerfeld C.A."/>
        </authorList>
    </citation>
    <scope>NUCLEOTIDE SEQUENCE [LARGE SCALE GENOMIC DNA]</scope>
    <source>
        <strain evidence="1 2">PCC 7417</strain>
    </source>
</reference>
<dbReference type="KEGG" id="csg:Cylst_1753"/>
<dbReference type="OrthoDB" id="88903at2"/>
<name>K9WW28_9NOST</name>
<proteinExistence type="predicted"/>
<dbReference type="EMBL" id="CP003642">
    <property type="protein sequence ID" value="AFZ24024.1"/>
    <property type="molecule type" value="Genomic_DNA"/>
</dbReference>
<dbReference type="HOGENOM" id="CLU_670344_0_0_3"/>
<gene>
    <name evidence="1" type="ORF">Cylst_1753</name>
</gene>
<dbReference type="STRING" id="56107.Cylst_1753"/>
<dbReference type="PATRIC" id="fig|56107.3.peg.1959"/>
<evidence type="ECO:0000313" key="2">
    <source>
        <dbReference type="Proteomes" id="UP000010475"/>
    </source>
</evidence>
<organism evidence="1 2">
    <name type="scientific">Cylindrospermum stagnale PCC 7417</name>
    <dbReference type="NCBI Taxonomy" id="56107"/>
    <lineage>
        <taxon>Bacteria</taxon>
        <taxon>Bacillati</taxon>
        <taxon>Cyanobacteriota</taxon>
        <taxon>Cyanophyceae</taxon>
        <taxon>Nostocales</taxon>
        <taxon>Nostocaceae</taxon>
        <taxon>Cylindrospermum</taxon>
    </lineage>
</organism>